<dbReference type="EMBL" id="KE504152">
    <property type="protein sequence ID" value="EPT00048.1"/>
    <property type="molecule type" value="Genomic_DNA"/>
</dbReference>
<feature type="transmembrane region" description="Helical" evidence="1">
    <location>
        <begin position="20"/>
        <end position="46"/>
    </location>
</feature>
<reference evidence="2 3" key="1">
    <citation type="journal article" date="2012" name="Science">
        <title>The Paleozoic origin of enzymatic lignin decomposition reconstructed from 31 fungal genomes.</title>
        <authorList>
            <person name="Floudas D."/>
            <person name="Binder M."/>
            <person name="Riley R."/>
            <person name="Barry K."/>
            <person name="Blanchette R.A."/>
            <person name="Henrissat B."/>
            <person name="Martinez A.T."/>
            <person name="Otillar R."/>
            <person name="Spatafora J.W."/>
            <person name="Yadav J.S."/>
            <person name="Aerts A."/>
            <person name="Benoit I."/>
            <person name="Boyd A."/>
            <person name="Carlson A."/>
            <person name="Copeland A."/>
            <person name="Coutinho P.M."/>
            <person name="de Vries R.P."/>
            <person name="Ferreira P."/>
            <person name="Findley K."/>
            <person name="Foster B."/>
            <person name="Gaskell J."/>
            <person name="Glotzer D."/>
            <person name="Gorecki P."/>
            <person name="Heitman J."/>
            <person name="Hesse C."/>
            <person name="Hori C."/>
            <person name="Igarashi K."/>
            <person name="Jurgens J.A."/>
            <person name="Kallen N."/>
            <person name="Kersten P."/>
            <person name="Kohler A."/>
            <person name="Kuees U."/>
            <person name="Kumar T.K.A."/>
            <person name="Kuo A."/>
            <person name="LaButti K."/>
            <person name="Larrondo L.F."/>
            <person name="Lindquist E."/>
            <person name="Ling A."/>
            <person name="Lombard V."/>
            <person name="Lucas S."/>
            <person name="Lundell T."/>
            <person name="Martin R."/>
            <person name="McLaughlin D.J."/>
            <person name="Morgenstern I."/>
            <person name="Morin E."/>
            <person name="Murat C."/>
            <person name="Nagy L.G."/>
            <person name="Nolan M."/>
            <person name="Ohm R.A."/>
            <person name="Patyshakuliyeva A."/>
            <person name="Rokas A."/>
            <person name="Ruiz-Duenas F.J."/>
            <person name="Sabat G."/>
            <person name="Salamov A."/>
            <person name="Samejima M."/>
            <person name="Schmutz J."/>
            <person name="Slot J.C."/>
            <person name="St John F."/>
            <person name="Stenlid J."/>
            <person name="Sun H."/>
            <person name="Sun S."/>
            <person name="Syed K."/>
            <person name="Tsang A."/>
            <person name="Wiebenga A."/>
            <person name="Young D."/>
            <person name="Pisabarro A."/>
            <person name="Eastwood D.C."/>
            <person name="Martin F."/>
            <person name="Cullen D."/>
            <person name="Grigoriev I.V."/>
            <person name="Hibbett D.S."/>
        </authorList>
    </citation>
    <scope>NUCLEOTIDE SEQUENCE</scope>
    <source>
        <strain evidence="3">FP-58527</strain>
    </source>
</reference>
<dbReference type="HOGENOM" id="CLU_044614_0_2_1"/>
<proteinExistence type="predicted"/>
<protein>
    <submittedName>
        <fullName evidence="2">Uncharacterized protein</fullName>
    </submittedName>
</protein>
<keyword evidence="3" id="KW-1185">Reference proteome</keyword>
<name>S8E5T9_FOMSC</name>
<dbReference type="OrthoDB" id="2641762at2759"/>
<dbReference type="Proteomes" id="UP000015241">
    <property type="component" value="Unassembled WGS sequence"/>
</dbReference>
<feature type="transmembrane region" description="Helical" evidence="1">
    <location>
        <begin position="185"/>
        <end position="208"/>
    </location>
</feature>
<dbReference type="AlphaFoldDB" id="S8E5T9"/>
<organism evidence="2 3">
    <name type="scientific">Fomitopsis schrenkii</name>
    <name type="common">Brown rot fungus</name>
    <dbReference type="NCBI Taxonomy" id="2126942"/>
    <lineage>
        <taxon>Eukaryota</taxon>
        <taxon>Fungi</taxon>
        <taxon>Dikarya</taxon>
        <taxon>Basidiomycota</taxon>
        <taxon>Agaricomycotina</taxon>
        <taxon>Agaricomycetes</taxon>
        <taxon>Polyporales</taxon>
        <taxon>Fomitopsis</taxon>
    </lineage>
</organism>
<feature type="transmembrane region" description="Helical" evidence="1">
    <location>
        <begin position="114"/>
        <end position="135"/>
    </location>
</feature>
<evidence type="ECO:0000313" key="2">
    <source>
        <dbReference type="EMBL" id="EPT00048.1"/>
    </source>
</evidence>
<evidence type="ECO:0000256" key="1">
    <source>
        <dbReference type="SAM" id="Phobius"/>
    </source>
</evidence>
<feature type="transmembrane region" description="Helical" evidence="1">
    <location>
        <begin position="58"/>
        <end position="77"/>
    </location>
</feature>
<dbReference type="InParanoid" id="S8E5T9"/>
<gene>
    <name evidence="2" type="ORF">FOMPIDRAFT_1123313</name>
</gene>
<accession>S8E5T9</accession>
<keyword evidence="1" id="KW-0472">Membrane</keyword>
<dbReference type="eggNOG" id="ENOG502SKVI">
    <property type="taxonomic scope" value="Eukaryota"/>
</dbReference>
<feature type="transmembrane region" description="Helical" evidence="1">
    <location>
        <begin position="228"/>
        <end position="252"/>
    </location>
</feature>
<dbReference type="STRING" id="743788.S8E5T9"/>
<feature type="transmembrane region" description="Helical" evidence="1">
    <location>
        <begin position="142"/>
        <end position="165"/>
    </location>
</feature>
<keyword evidence="1" id="KW-1133">Transmembrane helix</keyword>
<sequence length="386" mass="42209">MSNASWTPNETPDVIFTEKTWLQGAILTGVGYGIVFTLYCMTARALLVGLKRSDYKKFGWLVYITIMFFLGSIFMGACSQMTQLSFIDYRNIPGGPSEYENVEFSIPADEAGNVVFVLTNWFADGLMVWRCVLIYRGCSIPAWVTGILPCLMYLAEFVLGLLWLIQISTPAGSPYLAGGNINWTLPYLSTAVALNVVVTAMIATRLLLYRRRVVSVLGGKHGRHYISVAAMVIESAALYSAFALLFIIPFAINNSIANTFLQALSEVQIIAPLLIIYRVAQGKAWSSDTARQTLSTFKARDPTSTALVSLSGSGMHAPSTTTNVSSTQWRMGQKFQESVTSSAVTESKTGVMEIQVVRDVFDGEGAVGEYDLKPTNMYGASGRESV</sequence>
<evidence type="ECO:0000313" key="3">
    <source>
        <dbReference type="Proteomes" id="UP000015241"/>
    </source>
</evidence>
<keyword evidence="1" id="KW-0812">Transmembrane</keyword>